<sequence length="255" mass="28793">MGKAEMETLVNRQRAFFHTGETPYYAFRKRQLVSLKNMLNKYEKEIYRALKNDLNKSEYEAFTTELGFLHTEIDFALKHLKSWMKPEKTETPVTHKGSKSFIQKEPYGITLVIAPWNYPLHLAIAPVIGAIAAGNTVVLKPSEFTQSTSAILADMIRTTFDASHFTVVEGTKEVSQQLLEQRWDYIFFTGSTNVGKIIMEKASKHLTPVTLELGGKSPAIVDQDAKLDLAAKRIVWGKFTNAGQTCVAPDYVYVH</sequence>
<evidence type="ECO:0000259" key="6">
    <source>
        <dbReference type="Pfam" id="PF00171"/>
    </source>
</evidence>
<dbReference type="InterPro" id="IPR029510">
    <property type="entry name" value="Ald_DH_CS_GLU"/>
</dbReference>
<dbReference type="FunFam" id="3.40.605.10:FF:000004">
    <property type="entry name" value="Aldehyde dehydrogenase"/>
    <property type="match status" value="1"/>
</dbReference>
<dbReference type="AlphaFoldDB" id="A0A1I0V8Q8"/>
<evidence type="ECO:0000256" key="2">
    <source>
        <dbReference type="ARBA" id="ARBA00023002"/>
    </source>
</evidence>
<keyword evidence="2 4" id="KW-0560">Oxidoreductase</keyword>
<evidence type="ECO:0000256" key="5">
    <source>
        <dbReference type="SAM" id="Coils"/>
    </source>
</evidence>
<dbReference type="GO" id="GO:0005737">
    <property type="term" value="C:cytoplasm"/>
    <property type="evidence" value="ECO:0007669"/>
    <property type="project" value="TreeGrafter"/>
</dbReference>
<dbReference type="PROSITE" id="PS00070">
    <property type="entry name" value="ALDEHYDE_DEHYDR_CYS"/>
    <property type="match status" value="1"/>
</dbReference>
<organism evidence="7 8">
    <name type="scientific">Lentibacillus halodurans</name>
    <dbReference type="NCBI Taxonomy" id="237679"/>
    <lineage>
        <taxon>Bacteria</taxon>
        <taxon>Bacillati</taxon>
        <taxon>Bacillota</taxon>
        <taxon>Bacilli</taxon>
        <taxon>Bacillales</taxon>
        <taxon>Bacillaceae</taxon>
        <taxon>Lentibacillus</taxon>
    </lineage>
</organism>
<feature type="coiled-coil region" evidence="5">
    <location>
        <begin position="25"/>
        <end position="52"/>
    </location>
</feature>
<dbReference type="PANTHER" id="PTHR43570">
    <property type="entry name" value="ALDEHYDE DEHYDROGENASE"/>
    <property type="match status" value="1"/>
</dbReference>
<dbReference type="Proteomes" id="UP000198642">
    <property type="component" value="Unassembled WGS sequence"/>
</dbReference>
<dbReference type="InterPro" id="IPR016163">
    <property type="entry name" value="Ald_DH_C"/>
</dbReference>
<dbReference type="PANTHER" id="PTHR43570:SF16">
    <property type="entry name" value="ALDEHYDE DEHYDROGENASE TYPE III, ISOFORM Q"/>
    <property type="match status" value="1"/>
</dbReference>
<dbReference type="InterPro" id="IPR016162">
    <property type="entry name" value="Ald_DH_N"/>
</dbReference>
<evidence type="ECO:0000256" key="3">
    <source>
        <dbReference type="PROSITE-ProRule" id="PRU10007"/>
    </source>
</evidence>
<keyword evidence="5" id="KW-0175">Coiled coil</keyword>
<dbReference type="SUPFAM" id="SSF53720">
    <property type="entry name" value="ALDH-like"/>
    <property type="match status" value="1"/>
</dbReference>
<dbReference type="STRING" id="237679.SAMN04488072_101241"/>
<evidence type="ECO:0000313" key="7">
    <source>
        <dbReference type="EMBL" id="SFA72423.1"/>
    </source>
</evidence>
<dbReference type="Pfam" id="PF00171">
    <property type="entry name" value="Aldedh"/>
    <property type="match status" value="1"/>
</dbReference>
<evidence type="ECO:0000313" key="8">
    <source>
        <dbReference type="Proteomes" id="UP000198642"/>
    </source>
</evidence>
<dbReference type="PROSITE" id="PS00687">
    <property type="entry name" value="ALDEHYDE_DEHYDR_GLU"/>
    <property type="match status" value="1"/>
</dbReference>
<evidence type="ECO:0000256" key="1">
    <source>
        <dbReference type="ARBA" id="ARBA00009986"/>
    </source>
</evidence>
<feature type="active site" evidence="3">
    <location>
        <position position="212"/>
    </location>
</feature>
<dbReference type="InterPro" id="IPR016161">
    <property type="entry name" value="Ald_DH/histidinol_DH"/>
</dbReference>
<dbReference type="InterPro" id="IPR016160">
    <property type="entry name" value="Ald_DH_CS_CYS"/>
</dbReference>
<comment type="similarity">
    <text evidence="1 4">Belongs to the aldehyde dehydrogenase family.</text>
</comment>
<name>A0A1I0V8Q8_9BACI</name>
<dbReference type="Gene3D" id="3.40.309.10">
    <property type="entry name" value="Aldehyde Dehydrogenase, Chain A, domain 2"/>
    <property type="match status" value="1"/>
</dbReference>
<gene>
    <name evidence="7" type="ORF">SAMN04488072_101241</name>
</gene>
<dbReference type="Gene3D" id="3.40.605.10">
    <property type="entry name" value="Aldehyde Dehydrogenase, Chain A, domain 1"/>
    <property type="match status" value="1"/>
</dbReference>
<proteinExistence type="inferred from homology"/>
<accession>A0A1I0V8Q8</accession>
<dbReference type="GO" id="GO:0004029">
    <property type="term" value="F:aldehyde dehydrogenase (NAD+) activity"/>
    <property type="evidence" value="ECO:0007669"/>
    <property type="project" value="TreeGrafter"/>
</dbReference>
<dbReference type="InterPro" id="IPR015590">
    <property type="entry name" value="Aldehyde_DH_dom"/>
</dbReference>
<protein>
    <submittedName>
        <fullName evidence="7">Aldehyde dehydrogenase family protein</fullName>
    </submittedName>
</protein>
<feature type="domain" description="Aldehyde dehydrogenase" evidence="6">
    <location>
        <begin position="7"/>
        <end position="255"/>
    </location>
</feature>
<reference evidence="7 8" key="1">
    <citation type="submission" date="2016-10" db="EMBL/GenBank/DDBJ databases">
        <authorList>
            <person name="de Groot N.N."/>
        </authorList>
    </citation>
    <scope>NUCLEOTIDE SEQUENCE [LARGE SCALE GENOMIC DNA]</scope>
    <source>
        <strain evidence="7 8">CGMCC 1.3702</strain>
    </source>
</reference>
<dbReference type="GO" id="GO:0006081">
    <property type="term" value="P:aldehyde metabolic process"/>
    <property type="evidence" value="ECO:0007669"/>
    <property type="project" value="InterPro"/>
</dbReference>
<dbReference type="InterPro" id="IPR012394">
    <property type="entry name" value="Aldehyde_DH_NAD(P)"/>
</dbReference>
<keyword evidence="8" id="KW-1185">Reference proteome</keyword>
<evidence type="ECO:0000256" key="4">
    <source>
        <dbReference type="RuleBase" id="RU003345"/>
    </source>
</evidence>
<dbReference type="EMBL" id="FOJW01000001">
    <property type="protein sequence ID" value="SFA72423.1"/>
    <property type="molecule type" value="Genomic_DNA"/>
</dbReference>